<evidence type="ECO:0000256" key="11">
    <source>
        <dbReference type="ARBA" id="ARBA00022726"/>
    </source>
</evidence>
<evidence type="ECO:0000256" key="1">
    <source>
        <dbReference type="ARBA" id="ARBA00000868"/>
    </source>
</evidence>
<dbReference type="CDD" id="cd06223">
    <property type="entry name" value="PRTases_typeI"/>
    <property type="match status" value="1"/>
</dbReference>
<comment type="subunit">
    <text evidence="6 12">Homodimer.</text>
</comment>
<evidence type="ECO:0000313" key="14">
    <source>
        <dbReference type="EMBL" id="RIE06083.1"/>
    </source>
</evidence>
<keyword evidence="8 12" id="KW-0963">Cytoplasm</keyword>
<evidence type="ECO:0000256" key="6">
    <source>
        <dbReference type="ARBA" id="ARBA00011738"/>
    </source>
</evidence>
<dbReference type="GO" id="GO:0006166">
    <property type="term" value="P:purine ribonucleoside salvage"/>
    <property type="evidence" value="ECO:0007669"/>
    <property type="project" value="UniProtKB-UniRule"/>
</dbReference>
<organism evidence="14 15">
    <name type="scientific">Candidatus Cryosericum terrychapinii</name>
    <dbReference type="NCBI Taxonomy" id="2290919"/>
    <lineage>
        <taxon>Bacteria</taxon>
        <taxon>Pseudomonadati</taxon>
        <taxon>Caldisericota/Cryosericota group</taxon>
        <taxon>Candidatus Cryosericota</taxon>
        <taxon>Candidatus Cryosericia</taxon>
        <taxon>Candidatus Cryosericales</taxon>
        <taxon>Candidatus Cryosericaceae</taxon>
        <taxon>Candidatus Cryosericum</taxon>
    </lineage>
</organism>
<dbReference type="NCBIfam" id="TIGR01090">
    <property type="entry name" value="apt"/>
    <property type="match status" value="1"/>
</dbReference>
<dbReference type="OrthoDB" id="9803963at2"/>
<dbReference type="HAMAP" id="MF_00004">
    <property type="entry name" value="Aden_phosphoribosyltr"/>
    <property type="match status" value="1"/>
</dbReference>
<dbReference type="PANTHER" id="PTHR32315:SF3">
    <property type="entry name" value="ADENINE PHOSPHORIBOSYLTRANSFERASE"/>
    <property type="match status" value="1"/>
</dbReference>
<dbReference type="Proteomes" id="UP000266328">
    <property type="component" value="Unassembled WGS sequence"/>
</dbReference>
<dbReference type="GO" id="GO:0003999">
    <property type="term" value="F:adenine phosphoribosyltransferase activity"/>
    <property type="evidence" value="ECO:0007669"/>
    <property type="project" value="UniProtKB-UniRule"/>
</dbReference>
<evidence type="ECO:0000256" key="3">
    <source>
        <dbReference type="ARBA" id="ARBA00004496"/>
    </source>
</evidence>
<evidence type="ECO:0000313" key="15">
    <source>
        <dbReference type="Proteomes" id="UP000266328"/>
    </source>
</evidence>
<keyword evidence="10 12" id="KW-0808">Transferase</keyword>
<dbReference type="GO" id="GO:0005737">
    <property type="term" value="C:cytoplasm"/>
    <property type="evidence" value="ECO:0007669"/>
    <property type="project" value="UniProtKB-SubCell"/>
</dbReference>
<comment type="catalytic activity">
    <reaction evidence="1 12">
        <text>AMP + diphosphate = 5-phospho-alpha-D-ribose 1-diphosphate + adenine</text>
        <dbReference type="Rhea" id="RHEA:16609"/>
        <dbReference type="ChEBI" id="CHEBI:16708"/>
        <dbReference type="ChEBI" id="CHEBI:33019"/>
        <dbReference type="ChEBI" id="CHEBI:58017"/>
        <dbReference type="ChEBI" id="CHEBI:456215"/>
        <dbReference type="EC" id="2.4.2.7"/>
    </reaction>
</comment>
<dbReference type="GO" id="GO:0016208">
    <property type="term" value="F:AMP binding"/>
    <property type="evidence" value="ECO:0007669"/>
    <property type="project" value="TreeGrafter"/>
</dbReference>
<comment type="function">
    <text evidence="2 12">Catalyzes a salvage reaction resulting in the formation of AMP, that is energically less costly than de novo synthesis.</text>
</comment>
<dbReference type="GO" id="GO:0006168">
    <property type="term" value="P:adenine salvage"/>
    <property type="evidence" value="ECO:0007669"/>
    <property type="project" value="InterPro"/>
</dbReference>
<proteinExistence type="inferred from homology"/>
<evidence type="ECO:0000259" key="13">
    <source>
        <dbReference type="Pfam" id="PF00156"/>
    </source>
</evidence>
<name>A0A398CU49_9BACT</name>
<reference evidence="14 15" key="1">
    <citation type="submission" date="2018-09" db="EMBL/GenBank/DDBJ databases">
        <title>Discovery and Ecogenomic Context for Candidatus Cryosericales, a Global Caldiserica Order Active in Thawing Permafrost.</title>
        <authorList>
            <person name="Martinez M.A."/>
            <person name="Woodcroft B.J."/>
            <person name="Ignacio Espinoza J.C."/>
            <person name="Zayed A."/>
            <person name="Singleton C.M."/>
            <person name="Boyd J."/>
            <person name="Li Y.-F."/>
            <person name="Purvine S."/>
            <person name="Maughan H."/>
            <person name="Hodgkins S.B."/>
            <person name="Anderson D."/>
            <person name="Sederholm M."/>
            <person name="Temperton B."/>
            <person name="Saleska S.R."/>
            <person name="Tyson G.W."/>
            <person name="Rich V.I."/>
        </authorList>
    </citation>
    <scope>NUCLEOTIDE SEQUENCE [LARGE SCALE GENOMIC DNA]</scope>
    <source>
        <strain evidence="14 15">SMC7</strain>
    </source>
</reference>
<keyword evidence="11 12" id="KW-0660">Purine salvage</keyword>
<keyword evidence="9 12" id="KW-0328">Glycosyltransferase</keyword>
<dbReference type="PANTHER" id="PTHR32315">
    <property type="entry name" value="ADENINE PHOSPHORIBOSYLTRANSFERASE"/>
    <property type="match status" value="1"/>
</dbReference>
<comment type="subcellular location">
    <subcellularLocation>
        <location evidence="3 12">Cytoplasm</location>
    </subcellularLocation>
</comment>
<dbReference type="GO" id="GO:0002055">
    <property type="term" value="F:adenine binding"/>
    <property type="evidence" value="ECO:0007669"/>
    <property type="project" value="TreeGrafter"/>
</dbReference>
<dbReference type="InterPro" id="IPR050054">
    <property type="entry name" value="UPRTase/APRTase"/>
</dbReference>
<evidence type="ECO:0000256" key="5">
    <source>
        <dbReference type="ARBA" id="ARBA00008391"/>
    </source>
</evidence>
<dbReference type="EC" id="2.4.2.7" evidence="7 12"/>
<evidence type="ECO:0000256" key="2">
    <source>
        <dbReference type="ARBA" id="ARBA00003968"/>
    </source>
</evidence>
<dbReference type="RefSeq" id="WP_119089069.1">
    <property type="nucleotide sequence ID" value="NZ_QXIS01000024.1"/>
</dbReference>
<dbReference type="Gene3D" id="3.40.50.2020">
    <property type="match status" value="1"/>
</dbReference>
<dbReference type="UniPathway" id="UPA00588">
    <property type="reaction ID" value="UER00646"/>
</dbReference>
<feature type="domain" description="Phosphoribosyltransferase" evidence="13">
    <location>
        <begin position="30"/>
        <end position="148"/>
    </location>
</feature>
<accession>A0A398CU49</accession>
<comment type="caution">
    <text evidence="14">The sequence shown here is derived from an EMBL/GenBank/DDBJ whole genome shotgun (WGS) entry which is preliminary data.</text>
</comment>
<dbReference type="InterPro" id="IPR005764">
    <property type="entry name" value="Ade_phspho_trans"/>
</dbReference>
<evidence type="ECO:0000256" key="12">
    <source>
        <dbReference type="HAMAP-Rule" id="MF_00004"/>
    </source>
</evidence>
<dbReference type="NCBIfam" id="NF002636">
    <property type="entry name" value="PRK02304.1-5"/>
    <property type="match status" value="1"/>
</dbReference>
<comment type="similarity">
    <text evidence="5 12">Belongs to the purine/pyrimidine phosphoribosyltransferase family.</text>
</comment>
<comment type="pathway">
    <text evidence="4 12">Purine metabolism; AMP biosynthesis via salvage pathway; AMP from adenine: step 1/1.</text>
</comment>
<evidence type="ECO:0000256" key="4">
    <source>
        <dbReference type="ARBA" id="ARBA00004659"/>
    </source>
</evidence>
<dbReference type="NCBIfam" id="NF002634">
    <property type="entry name" value="PRK02304.1-3"/>
    <property type="match status" value="1"/>
</dbReference>
<evidence type="ECO:0000256" key="10">
    <source>
        <dbReference type="ARBA" id="ARBA00022679"/>
    </source>
</evidence>
<dbReference type="GO" id="GO:0044209">
    <property type="term" value="P:AMP salvage"/>
    <property type="evidence" value="ECO:0007669"/>
    <property type="project" value="UniProtKB-UniRule"/>
</dbReference>
<keyword evidence="15" id="KW-1185">Reference proteome</keyword>
<evidence type="ECO:0000256" key="7">
    <source>
        <dbReference type="ARBA" id="ARBA00011893"/>
    </source>
</evidence>
<dbReference type="NCBIfam" id="NF002633">
    <property type="entry name" value="PRK02304.1-2"/>
    <property type="match status" value="1"/>
</dbReference>
<dbReference type="AlphaFoldDB" id="A0A398CU49"/>
<dbReference type="InterPro" id="IPR000836">
    <property type="entry name" value="PRTase_dom"/>
</dbReference>
<evidence type="ECO:0000256" key="8">
    <source>
        <dbReference type="ARBA" id="ARBA00022490"/>
    </source>
</evidence>
<dbReference type="FunFam" id="3.40.50.2020:FF:000004">
    <property type="entry name" value="Adenine phosphoribosyltransferase"/>
    <property type="match status" value="1"/>
</dbReference>
<dbReference type="Pfam" id="PF00156">
    <property type="entry name" value="Pribosyltran"/>
    <property type="match status" value="1"/>
</dbReference>
<dbReference type="SUPFAM" id="SSF53271">
    <property type="entry name" value="PRTase-like"/>
    <property type="match status" value="1"/>
</dbReference>
<evidence type="ECO:0000256" key="9">
    <source>
        <dbReference type="ARBA" id="ARBA00022676"/>
    </source>
</evidence>
<dbReference type="EMBL" id="QXIS01000024">
    <property type="protein sequence ID" value="RIE06083.1"/>
    <property type="molecule type" value="Genomic_DNA"/>
</dbReference>
<dbReference type="InterPro" id="IPR029057">
    <property type="entry name" value="PRTase-like"/>
</dbReference>
<gene>
    <name evidence="12" type="primary">apt</name>
    <name evidence="14" type="ORF">SMC7_04010</name>
</gene>
<sequence length="170" mass="18455">MNLRDFIRDIPDFPQKGIMFRDLTPLMGDADAFAFAVDELAKQFRTDRIDKIVGVEARGFIIGAALAYALHVGFVPARKPGKLPYKSVRKEYELEYGVSILEMHEDAIKPGERVLIVDDLLATGGTISATADLVQSLGGDIVAYAFLVTLKDLAGASKLSGGRVVSLLDL</sequence>
<protein>
    <recommendedName>
        <fullName evidence="7 12">Adenine phosphoribosyltransferase</fullName>
        <shortName evidence="12">APRT</shortName>
        <ecNumber evidence="7 12">2.4.2.7</ecNumber>
    </recommendedName>
</protein>